<gene>
    <name evidence="5" type="ORF">KZJ38_26165</name>
</gene>
<evidence type="ECO:0000256" key="3">
    <source>
        <dbReference type="SAM" id="MobiDB-lite"/>
    </source>
</evidence>
<evidence type="ECO:0000259" key="4">
    <source>
        <dbReference type="PROSITE" id="PS50106"/>
    </source>
</evidence>
<dbReference type="CDD" id="cd06779">
    <property type="entry name" value="cpPDZ_Deg_HtrA-like"/>
    <property type="match status" value="1"/>
</dbReference>
<proteinExistence type="predicted"/>
<evidence type="ECO:0000313" key="6">
    <source>
        <dbReference type="Proteomes" id="UP000826462"/>
    </source>
</evidence>
<dbReference type="Gene3D" id="2.30.42.10">
    <property type="match status" value="1"/>
</dbReference>
<dbReference type="Proteomes" id="UP000826462">
    <property type="component" value="Chromosome 2"/>
</dbReference>
<organism evidence="5 6">
    <name type="scientific">Paraburkholderia edwinii</name>
    <dbReference type="NCBI Taxonomy" id="2861782"/>
    <lineage>
        <taxon>Bacteria</taxon>
        <taxon>Pseudomonadati</taxon>
        <taxon>Pseudomonadota</taxon>
        <taxon>Betaproteobacteria</taxon>
        <taxon>Burkholderiales</taxon>
        <taxon>Burkholderiaceae</taxon>
        <taxon>Paraburkholderia</taxon>
    </lineage>
</organism>
<dbReference type="PROSITE" id="PS50106">
    <property type="entry name" value="PDZ"/>
    <property type="match status" value="1"/>
</dbReference>
<dbReference type="SMART" id="SM00228">
    <property type="entry name" value="PDZ"/>
    <property type="match status" value="1"/>
</dbReference>
<dbReference type="PANTHER" id="PTHR43343">
    <property type="entry name" value="PEPTIDASE S12"/>
    <property type="match status" value="1"/>
</dbReference>
<evidence type="ECO:0000256" key="2">
    <source>
        <dbReference type="ARBA" id="ARBA00022801"/>
    </source>
</evidence>
<sequence>MGSRPRFIDDLSGVPEAGPEPAARQPAGPEPASPILSASSDDVLLDAYSRTVIGALDRVRPAVVFIAVDRRLPDGRSARAGTGSGFLFTPDGYLLTNSHVVHGATHIHVTLADGSKFDADLVGDDPHTDLAVLRIGSAEPLPHVELGDSGKLRVGQIAIAVGNPLGLEQTVTTGVVSALGRSLRANSGRMIYDVIQTDAALNPGNSGGPLINSAGQVIGVNTAIIPGAQAICFSTAIDTAKWVIMQIFAHGRVRRAYIGVAGTTVALPRRVQRYFGLTSESAVHVMEVVKGSPAALAGLRTDDRIVSIDALPVDGVDTLQRVLDASRIDRAVSMTVVRGAQRLELTVTPVEQTG</sequence>
<dbReference type="EMBL" id="CP080096">
    <property type="protein sequence ID" value="QYD73145.1"/>
    <property type="molecule type" value="Genomic_DNA"/>
</dbReference>
<feature type="region of interest" description="Disordered" evidence="3">
    <location>
        <begin position="1"/>
        <end position="36"/>
    </location>
</feature>
<dbReference type="Pfam" id="PF13365">
    <property type="entry name" value="Trypsin_2"/>
    <property type="match status" value="1"/>
</dbReference>
<keyword evidence="2" id="KW-0378">Hydrolase</keyword>
<name>A0ABX8V107_9BURK</name>
<feature type="domain" description="PDZ" evidence="4">
    <location>
        <begin position="264"/>
        <end position="340"/>
    </location>
</feature>
<dbReference type="RefSeq" id="WP_219802759.1">
    <property type="nucleotide sequence ID" value="NZ_CP080096.1"/>
</dbReference>
<protein>
    <submittedName>
        <fullName evidence="5">Trypsin-like peptidase domain-containing protein</fullName>
    </submittedName>
</protein>
<dbReference type="InterPro" id="IPR009003">
    <property type="entry name" value="Peptidase_S1_PA"/>
</dbReference>
<dbReference type="InterPro" id="IPR001940">
    <property type="entry name" value="Peptidase_S1C"/>
</dbReference>
<dbReference type="SUPFAM" id="SSF50156">
    <property type="entry name" value="PDZ domain-like"/>
    <property type="match status" value="1"/>
</dbReference>
<dbReference type="InterPro" id="IPR036034">
    <property type="entry name" value="PDZ_sf"/>
</dbReference>
<reference evidence="5 6" key="1">
    <citation type="submission" date="2021-07" db="EMBL/GenBank/DDBJ databases">
        <title>Paraburkholderia edwinii protects Aspergillus sp. from phenazines by acting as a toxin sponge.</title>
        <authorList>
            <person name="Dahlstrom K.M."/>
            <person name="Newman D.K."/>
        </authorList>
    </citation>
    <scope>NUCLEOTIDE SEQUENCE [LARGE SCALE GENOMIC DNA]</scope>
    <source>
        <strain evidence="5 6">Pe01</strain>
    </source>
</reference>
<dbReference type="PRINTS" id="PR00834">
    <property type="entry name" value="PROTEASES2C"/>
</dbReference>
<dbReference type="Gene3D" id="2.40.10.120">
    <property type="match status" value="1"/>
</dbReference>
<dbReference type="Pfam" id="PF13180">
    <property type="entry name" value="PDZ_2"/>
    <property type="match status" value="1"/>
</dbReference>
<dbReference type="InterPro" id="IPR051201">
    <property type="entry name" value="Chloro_Bact_Ser_Proteases"/>
</dbReference>
<dbReference type="SUPFAM" id="SSF50494">
    <property type="entry name" value="Trypsin-like serine proteases"/>
    <property type="match status" value="1"/>
</dbReference>
<evidence type="ECO:0000256" key="1">
    <source>
        <dbReference type="ARBA" id="ARBA00022670"/>
    </source>
</evidence>
<accession>A0ABX8V107</accession>
<evidence type="ECO:0000313" key="5">
    <source>
        <dbReference type="EMBL" id="QYD73145.1"/>
    </source>
</evidence>
<keyword evidence="6" id="KW-1185">Reference proteome</keyword>
<dbReference type="InterPro" id="IPR001478">
    <property type="entry name" value="PDZ"/>
</dbReference>
<keyword evidence="1" id="KW-0645">Protease</keyword>
<dbReference type="PANTHER" id="PTHR43343:SF3">
    <property type="entry name" value="PROTEASE DO-LIKE 8, CHLOROPLASTIC"/>
    <property type="match status" value="1"/>
</dbReference>